<dbReference type="InterPro" id="IPR027417">
    <property type="entry name" value="P-loop_NTPase"/>
</dbReference>
<accession>A2CD69</accession>
<protein>
    <submittedName>
        <fullName evidence="2">Uncharacterized protein</fullName>
    </submittedName>
</protein>
<dbReference type="KEGG" id="pmf:P9303_26991"/>
<reference evidence="2 3" key="1">
    <citation type="journal article" date="2007" name="PLoS Genet.">
        <title>Patterns and implications of gene gain and loss in the evolution of Prochlorococcus.</title>
        <authorList>
            <person name="Kettler G.C."/>
            <person name="Martiny A.C."/>
            <person name="Huang K."/>
            <person name="Zucker J."/>
            <person name="Coleman M.L."/>
            <person name="Rodrigue S."/>
            <person name="Chen F."/>
            <person name="Lapidus A."/>
            <person name="Ferriera S."/>
            <person name="Johnson J."/>
            <person name="Steglich C."/>
            <person name="Church G.M."/>
            <person name="Richardson P."/>
            <person name="Chisholm S.W."/>
        </authorList>
    </citation>
    <scope>NUCLEOTIDE SEQUENCE [LARGE SCALE GENOMIC DNA]</scope>
    <source>
        <strain evidence="2 3">MIT 9303</strain>
    </source>
</reference>
<proteinExistence type="predicted"/>
<dbReference type="AlphaFoldDB" id="A2CD69"/>
<feature type="compositionally biased region" description="Basic and acidic residues" evidence="1">
    <location>
        <begin position="289"/>
        <end position="302"/>
    </location>
</feature>
<gene>
    <name evidence="2" type="ordered locus">P9303_26991</name>
</gene>
<dbReference type="EMBL" id="CP000554">
    <property type="protein sequence ID" value="ABM79429.1"/>
    <property type="molecule type" value="Genomic_DNA"/>
</dbReference>
<sequence length="302" mass="33766">MQIQAGDHEQWPSFEQSPHSTPTLQLSPQDWRLELEGIGWFRATGGERLEWQRWDDSVSDRDIRTFAVTSGLGALAIQRGALVLHGTALERDGEAILLLGHPAAGKSTLAWCLLQEGWRLLSSELVAVGSDGMVQPGMHQLKLWYDAAVALELDWAQLPPVRKGLKRYALMAQDLTCMPQPTPLRLIYALNRDKEDSGKGVDIEAEVEVEKVSLKASRNFSQTNALMRLRNQAFHARMYRGMDAEAQLFMQAAALARTVPLHALVVPDGIKAMAESLKKIDLMQPESMQQRKESKEEDTNDD</sequence>
<dbReference type="Proteomes" id="UP000002274">
    <property type="component" value="Chromosome"/>
</dbReference>
<feature type="compositionally biased region" description="Polar residues" evidence="1">
    <location>
        <begin position="13"/>
        <end position="25"/>
    </location>
</feature>
<organism evidence="2 3">
    <name type="scientific">Prochlorococcus marinus (strain MIT 9303)</name>
    <dbReference type="NCBI Taxonomy" id="59922"/>
    <lineage>
        <taxon>Bacteria</taxon>
        <taxon>Bacillati</taxon>
        <taxon>Cyanobacteriota</taxon>
        <taxon>Cyanophyceae</taxon>
        <taxon>Synechococcales</taxon>
        <taxon>Prochlorococcaceae</taxon>
        <taxon>Prochlorococcus</taxon>
    </lineage>
</organism>
<dbReference type="HOGENOM" id="CLU_818682_0_0_3"/>
<dbReference type="STRING" id="59922.P9303_26991"/>
<feature type="region of interest" description="Disordered" evidence="1">
    <location>
        <begin position="281"/>
        <end position="302"/>
    </location>
</feature>
<dbReference type="Gene3D" id="3.40.50.300">
    <property type="entry name" value="P-loop containing nucleotide triphosphate hydrolases"/>
    <property type="match status" value="1"/>
</dbReference>
<feature type="compositionally biased region" description="Basic and acidic residues" evidence="1">
    <location>
        <begin position="1"/>
        <end position="10"/>
    </location>
</feature>
<feature type="region of interest" description="Disordered" evidence="1">
    <location>
        <begin position="1"/>
        <end position="25"/>
    </location>
</feature>
<name>A2CD69_PROM3</name>
<dbReference type="SUPFAM" id="SSF53795">
    <property type="entry name" value="PEP carboxykinase-like"/>
    <property type="match status" value="1"/>
</dbReference>
<evidence type="ECO:0000313" key="2">
    <source>
        <dbReference type="EMBL" id="ABM79429.1"/>
    </source>
</evidence>
<evidence type="ECO:0000256" key="1">
    <source>
        <dbReference type="SAM" id="MobiDB-lite"/>
    </source>
</evidence>
<evidence type="ECO:0000313" key="3">
    <source>
        <dbReference type="Proteomes" id="UP000002274"/>
    </source>
</evidence>